<evidence type="ECO:0000313" key="4">
    <source>
        <dbReference type="EMBL" id="EMD37997.1"/>
    </source>
</evidence>
<evidence type="ECO:0000256" key="1">
    <source>
        <dbReference type="ARBA" id="ARBA00022729"/>
    </source>
</evidence>
<feature type="chain" id="PRO_5004024475" description="Yeast cell wall synthesis Kre9/Knh1-like N-terminal domain-containing protein" evidence="2">
    <location>
        <begin position="17"/>
        <end position="115"/>
    </location>
</feature>
<dbReference type="Pfam" id="PF10342">
    <property type="entry name" value="Kre9_KNH"/>
    <property type="match status" value="1"/>
</dbReference>
<name>M2RHN3_CERS8</name>
<evidence type="ECO:0000256" key="2">
    <source>
        <dbReference type="SAM" id="SignalP"/>
    </source>
</evidence>
<sequence>MRSFVVTLVLAASAFAYTVTSPTNGTTWTASGPNTVSWTRVDTDPQTFTIVLNNQNHYPATQQVLASFVDGSQGSTTVNPPSGGMQPGSGYRINLVPDASYMNTILAQSDQFTIS</sequence>
<evidence type="ECO:0000313" key="5">
    <source>
        <dbReference type="Proteomes" id="UP000016930"/>
    </source>
</evidence>
<dbReference type="AlphaFoldDB" id="M2RHN3"/>
<feature type="domain" description="Yeast cell wall synthesis Kre9/Knh1-like N-terminal" evidence="3">
    <location>
        <begin position="21"/>
        <end position="114"/>
    </location>
</feature>
<proteinExistence type="predicted"/>
<dbReference type="HOGENOM" id="CLU_088618_3_1_1"/>
<feature type="signal peptide" evidence="2">
    <location>
        <begin position="1"/>
        <end position="16"/>
    </location>
</feature>
<keyword evidence="1 2" id="KW-0732">Signal</keyword>
<reference evidence="4 5" key="1">
    <citation type="journal article" date="2012" name="Proc. Natl. Acad. Sci. U.S.A.">
        <title>Comparative genomics of Ceriporiopsis subvermispora and Phanerochaete chrysosporium provide insight into selective ligninolysis.</title>
        <authorList>
            <person name="Fernandez-Fueyo E."/>
            <person name="Ruiz-Duenas F.J."/>
            <person name="Ferreira P."/>
            <person name="Floudas D."/>
            <person name="Hibbett D.S."/>
            <person name="Canessa P."/>
            <person name="Larrondo L.F."/>
            <person name="James T.Y."/>
            <person name="Seelenfreund D."/>
            <person name="Lobos S."/>
            <person name="Polanco R."/>
            <person name="Tello M."/>
            <person name="Honda Y."/>
            <person name="Watanabe T."/>
            <person name="Watanabe T."/>
            <person name="Ryu J.S."/>
            <person name="Kubicek C.P."/>
            <person name="Schmoll M."/>
            <person name="Gaskell J."/>
            <person name="Hammel K.E."/>
            <person name="St John F.J."/>
            <person name="Vanden Wymelenberg A."/>
            <person name="Sabat G."/>
            <person name="Splinter BonDurant S."/>
            <person name="Syed K."/>
            <person name="Yadav J.S."/>
            <person name="Doddapaneni H."/>
            <person name="Subramanian V."/>
            <person name="Lavin J.L."/>
            <person name="Oguiza J.A."/>
            <person name="Perez G."/>
            <person name="Pisabarro A.G."/>
            <person name="Ramirez L."/>
            <person name="Santoyo F."/>
            <person name="Master E."/>
            <person name="Coutinho P.M."/>
            <person name="Henrissat B."/>
            <person name="Lombard V."/>
            <person name="Magnuson J.K."/>
            <person name="Kuees U."/>
            <person name="Hori C."/>
            <person name="Igarashi K."/>
            <person name="Samejima M."/>
            <person name="Held B.W."/>
            <person name="Barry K.W."/>
            <person name="LaButti K.M."/>
            <person name="Lapidus A."/>
            <person name="Lindquist E.A."/>
            <person name="Lucas S.M."/>
            <person name="Riley R."/>
            <person name="Salamov A.A."/>
            <person name="Hoffmeister D."/>
            <person name="Schwenk D."/>
            <person name="Hadar Y."/>
            <person name="Yarden O."/>
            <person name="de Vries R.P."/>
            <person name="Wiebenga A."/>
            <person name="Stenlid J."/>
            <person name="Eastwood D."/>
            <person name="Grigoriev I.V."/>
            <person name="Berka R.M."/>
            <person name="Blanchette R.A."/>
            <person name="Kersten P."/>
            <person name="Martinez A.T."/>
            <person name="Vicuna R."/>
            <person name="Cullen D."/>
        </authorList>
    </citation>
    <scope>NUCLEOTIDE SEQUENCE [LARGE SCALE GENOMIC DNA]</scope>
    <source>
        <strain evidence="4 5">B</strain>
    </source>
</reference>
<dbReference type="PANTHER" id="PTHR35185:SF1">
    <property type="entry name" value="UPF0619 GPI-ANCHORED MEMBRANE PROTEIN C1322.10"/>
    <property type="match status" value="1"/>
</dbReference>
<keyword evidence="5" id="KW-1185">Reference proteome</keyword>
<dbReference type="InterPro" id="IPR018466">
    <property type="entry name" value="Kre9/Knh1-like_N"/>
</dbReference>
<dbReference type="PANTHER" id="PTHR35185">
    <property type="entry name" value="SERINE/THREONINE-RICH PROTEIN ADG2-RELATED"/>
    <property type="match status" value="1"/>
</dbReference>
<dbReference type="OrthoDB" id="5316007at2759"/>
<dbReference type="InterPro" id="IPR052479">
    <property type="entry name" value="GPI-anchor_Adhesion_Reg"/>
</dbReference>
<evidence type="ECO:0000259" key="3">
    <source>
        <dbReference type="Pfam" id="PF10342"/>
    </source>
</evidence>
<dbReference type="STRING" id="914234.M2RHN3"/>
<dbReference type="Proteomes" id="UP000016930">
    <property type="component" value="Unassembled WGS sequence"/>
</dbReference>
<gene>
    <name evidence="4" type="ORF">CERSUDRAFT_134538</name>
</gene>
<accession>M2RHN3</accession>
<dbReference type="EMBL" id="KB445795">
    <property type="protein sequence ID" value="EMD37997.1"/>
    <property type="molecule type" value="Genomic_DNA"/>
</dbReference>
<organism evidence="4 5">
    <name type="scientific">Ceriporiopsis subvermispora (strain B)</name>
    <name type="common">White-rot fungus</name>
    <name type="synonym">Gelatoporia subvermispora</name>
    <dbReference type="NCBI Taxonomy" id="914234"/>
    <lineage>
        <taxon>Eukaryota</taxon>
        <taxon>Fungi</taxon>
        <taxon>Dikarya</taxon>
        <taxon>Basidiomycota</taxon>
        <taxon>Agaricomycotina</taxon>
        <taxon>Agaricomycetes</taxon>
        <taxon>Polyporales</taxon>
        <taxon>Gelatoporiaceae</taxon>
        <taxon>Gelatoporia</taxon>
    </lineage>
</organism>
<protein>
    <recommendedName>
        <fullName evidence="3">Yeast cell wall synthesis Kre9/Knh1-like N-terminal domain-containing protein</fullName>
    </recommendedName>
</protein>